<dbReference type="AlphaFoldDB" id="A0A077PJ96"/>
<proteinExistence type="predicted"/>
<dbReference type="GO" id="GO:0008880">
    <property type="term" value="F:glucuronate isomerase activity"/>
    <property type="evidence" value="ECO:0007669"/>
    <property type="project" value="InterPro"/>
</dbReference>
<dbReference type="HOGENOM" id="CLU_3241561_0_0_6"/>
<gene>
    <name evidence="1" type="ORF">XBKQ1_2740005</name>
</gene>
<dbReference type="UniPathway" id="UPA00246"/>
<dbReference type="Pfam" id="PF02614">
    <property type="entry name" value="UxaC"/>
    <property type="match status" value="1"/>
</dbReference>
<dbReference type="Proteomes" id="UP000028500">
    <property type="component" value="Unassembled WGS sequence"/>
</dbReference>
<dbReference type="InterPro" id="IPR003766">
    <property type="entry name" value="Uronate_isomerase"/>
</dbReference>
<organism evidence="1 2">
    <name type="scientific">Xenorhabdus bovienii str. kraussei Quebec</name>
    <dbReference type="NCBI Taxonomy" id="1398203"/>
    <lineage>
        <taxon>Bacteria</taxon>
        <taxon>Pseudomonadati</taxon>
        <taxon>Pseudomonadota</taxon>
        <taxon>Gammaproteobacteria</taxon>
        <taxon>Enterobacterales</taxon>
        <taxon>Morganellaceae</taxon>
        <taxon>Xenorhabdus</taxon>
    </lineage>
</organism>
<name>A0A077PJ96_XENBV</name>
<accession>A0A077PJ96</accession>
<dbReference type="GO" id="GO:0006064">
    <property type="term" value="P:glucuronate catabolic process"/>
    <property type="evidence" value="ECO:0007669"/>
    <property type="project" value="InterPro"/>
</dbReference>
<evidence type="ECO:0000313" key="1">
    <source>
        <dbReference type="EMBL" id="CDH20677.1"/>
    </source>
</evidence>
<sequence length="43" mass="4986">MTIDNPFYHWTHLELRCPLGITGKLFGSETAESIWHEVNEKLA</sequence>
<keyword evidence="2" id="KW-1185">Reference proteome</keyword>
<protein>
    <submittedName>
        <fullName evidence="1">Uncharacterized protein</fullName>
    </submittedName>
</protein>
<comment type="caution">
    <text evidence="1">The sequence shown here is derived from an EMBL/GenBank/DDBJ whole genome shotgun (WGS) entry which is preliminary data.</text>
</comment>
<reference evidence="1" key="1">
    <citation type="submission" date="2013-07" db="EMBL/GenBank/DDBJ databases">
        <title>Sub-species coevolution in mutualistic symbiosis.</title>
        <authorList>
            <person name="Murfin K."/>
            <person name="Klassen J."/>
            <person name="Lee M."/>
            <person name="Forst S."/>
            <person name="Stock P."/>
            <person name="Goodrich-Blair H."/>
        </authorList>
    </citation>
    <scope>NUCLEOTIDE SEQUENCE [LARGE SCALE GENOMIC DNA]</scope>
    <source>
        <strain evidence="1">Kraussei Quebec</strain>
    </source>
</reference>
<evidence type="ECO:0000313" key="2">
    <source>
        <dbReference type="Proteomes" id="UP000028500"/>
    </source>
</evidence>
<dbReference type="InterPro" id="IPR032466">
    <property type="entry name" value="Metal_Hydrolase"/>
</dbReference>
<dbReference type="EMBL" id="CBSY010000195">
    <property type="protein sequence ID" value="CDH20677.1"/>
    <property type="molecule type" value="Genomic_DNA"/>
</dbReference>
<dbReference type="Gene3D" id="1.10.2020.10">
    <property type="entry name" value="uronate isomerase, domain 2, chain A"/>
    <property type="match status" value="1"/>
</dbReference>
<dbReference type="SUPFAM" id="SSF51556">
    <property type="entry name" value="Metallo-dependent hydrolases"/>
    <property type="match status" value="1"/>
</dbReference>